<keyword evidence="2" id="KW-0812">Transmembrane</keyword>
<dbReference type="PANTHER" id="PTHR10098">
    <property type="entry name" value="RAPSYN-RELATED"/>
    <property type="match status" value="1"/>
</dbReference>
<feature type="repeat" description="TPR" evidence="1">
    <location>
        <begin position="139"/>
        <end position="172"/>
    </location>
</feature>
<name>A0A2S6IFM5_9FLAO</name>
<dbReference type="SMART" id="SM00028">
    <property type="entry name" value="TPR"/>
    <property type="match status" value="3"/>
</dbReference>
<dbReference type="AlphaFoldDB" id="A0A2S6IFM5"/>
<dbReference type="PROSITE" id="PS50005">
    <property type="entry name" value="TPR"/>
    <property type="match status" value="2"/>
</dbReference>
<keyword evidence="5" id="KW-1185">Reference proteome</keyword>
<dbReference type="InterPro" id="IPR024983">
    <property type="entry name" value="CHAT_dom"/>
</dbReference>
<dbReference type="RefSeq" id="WP_104516481.1">
    <property type="nucleotide sequence ID" value="NZ_PTJE01000008.1"/>
</dbReference>
<evidence type="ECO:0000313" key="4">
    <source>
        <dbReference type="EMBL" id="PPK93022.1"/>
    </source>
</evidence>
<dbReference type="Pfam" id="PF13181">
    <property type="entry name" value="TPR_8"/>
    <property type="match status" value="2"/>
</dbReference>
<evidence type="ECO:0000313" key="5">
    <source>
        <dbReference type="Proteomes" id="UP000239002"/>
    </source>
</evidence>
<evidence type="ECO:0000259" key="3">
    <source>
        <dbReference type="Pfam" id="PF12770"/>
    </source>
</evidence>
<keyword evidence="2" id="KW-1133">Transmembrane helix</keyword>
<sequence>MLRFKIHHLLFWLLAIGFSKFASSQYFHDTFDEIKENKGIAFLQPELDKLLLTADSQETYAKMAHDFSVKLYRLKNYKAAIEYALKEIKSYEDQQLKNISYNKALYQLGYFYEQTSELEVAINYYHKVISSEIYSIDTIQSYEKSGDCYFKLGSYYQAETYYLKSISLLENHNKPGILARLHLSLSKVYHTLNTDRSRKKELESLSNVLEIKEKSGLNERRLSILYNNLANYYNNSKTYDFDNAQYYYKELLNNSIKNNDSIAIGIAYGNLGNLYVKQKEDSAHYYLKKSFNYPLPVETQSRIFRNLTDFELQKGQKDKAIEYLNSAIRIHFSNKDIDLNHPTLVDLKEAGDLIEVISSLSKKGEILLQKHEVSKNSDLAISAFKNLQTADSLIDYIQSSNREENSRLYWRKEASKVYHNVVYCSYLLDIPELAFLYSEKNKALLLTENIIENSAGLPISIKNKKNFLKRKLLQDEQKLDESLDSISLKFYSNSILNQKLELKRYNDSIIKVYPSIFANNFDNQLTSLKEVQQNLQDDEIIISYVWNQEVVFKDHLMCLIITPKNTQVLEIKNASSLKDNITLYLQSLLTSFKTKEQRRKFEKTAHNLYNKLFPSKQLQSQLKGKKVTLITDSQLQNIPFESLVTDIEKGTYLIEQSQINYAYSNSFSKNNNALKRVHSKNLITFSPTNFEQVGLPNLYNTNEEVTSINKYIEGDNYIDSLATKETFLEEINNYKVIHLATHASSGEDPFIAFHDQRLEIKELYALENNAQLVFLSACDTSVGELIQGEGTLTLARGFFHAGSQSVVASLWKASDKSTSIIVEDFYKNINEGKGISTALHLSKLKYIKEHRLSDASPYYWSSLIVMGDDHLITLEDNHLYIWIISGILVLVLGIISLWLYKKSFK</sequence>
<comment type="caution">
    <text evidence="4">The sequence shown here is derived from an EMBL/GenBank/DDBJ whole genome shotgun (WGS) entry which is preliminary data.</text>
</comment>
<dbReference type="InterPro" id="IPR019734">
    <property type="entry name" value="TPR_rpt"/>
</dbReference>
<evidence type="ECO:0000256" key="1">
    <source>
        <dbReference type="PROSITE-ProRule" id="PRU00339"/>
    </source>
</evidence>
<dbReference type="EMBL" id="PTJE01000008">
    <property type="protein sequence ID" value="PPK93022.1"/>
    <property type="molecule type" value="Genomic_DNA"/>
</dbReference>
<reference evidence="4 5" key="1">
    <citation type="submission" date="2018-02" db="EMBL/GenBank/DDBJ databases">
        <title>Genomic Encyclopedia of Archaeal and Bacterial Type Strains, Phase II (KMG-II): from individual species to whole genera.</title>
        <authorList>
            <person name="Goeker M."/>
        </authorList>
    </citation>
    <scope>NUCLEOTIDE SEQUENCE [LARGE SCALE GENOMIC DNA]</scope>
    <source>
        <strain evidence="4 5">DSM 16809</strain>
    </source>
</reference>
<dbReference type="OrthoDB" id="9771112at2"/>
<dbReference type="SUPFAM" id="SSF81901">
    <property type="entry name" value="HCP-like"/>
    <property type="match status" value="1"/>
</dbReference>
<dbReference type="Gene3D" id="1.25.40.10">
    <property type="entry name" value="Tetratricopeptide repeat domain"/>
    <property type="match status" value="2"/>
</dbReference>
<dbReference type="Proteomes" id="UP000239002">
    <property type="component" value="Unassembled WGS sequence"/>
</dbReference>
<dbReference type="Pfam" id="PF12770">
    <property type="entry name" value="CHAT"/>
    <property type="match status" value="1"/>
</dbReference>
<feature type="domain" description="CHAT" evidence="3">
    <location>
        <begin position="603"/>
        <end position="868"/>
    </location>
</feature>
<evidence type="ECO:0000256" key="2">
    <source>
        <dbReference type="SAM" id="Phobius"/>
    </source>
</evidence>
<feature type="transmembrane region" description="Helical" evidence="2">
    <location>
        <begin position="879"/>
        <end position="900"/>
    </location>
</feature>
<dbReference type="InterPro" id="IPR011990">
    <property type="entry name" value="TPR-like_helical_dom_sf"/>
</dbReference>
<organism evidence="4 5">
    <name type="scientific">Nonlabens xylanidelens</name>
    <dbReference type="NCBI Taxonomy" id="191564"/>
    <lineage>
        <taxon>Bacteria</taxon>
        <taxon>Pseudomonadati</taxon>
        <taxon>Bacteroidota</taxon>
        <taxon>Flavobacteriia</taxon>
        <taxon>Flavobacteriales</taxon>
        <taxon>Flavobacteriaceae</taxon>
        <taxon>Nonlabens</taxon>
    </lineage>
</organism>
<gene>
    <name evidence="4" type="ORF">LY01_02727</name>
</gene>
<accession>A0A2S6IFM5</accession>
<keyword evidence="1" id="KW-0802">TPR repeat</keyword>
<feature type="repeat" description="TPR" evidence="1">
    <location>
        <begin position="102"/>
        <end position="135"/>
    </location>
</feature>
<protein>
    <submittedName>
        <fullName evidence="4">Tetratricopeptide repeat protein</fullName>
    </submittedName>
</protein>
<proteinExistence type="predicted"/>
<keyword evidence="2" id="KW-0472">Membrane</keyword>